<accession>A0A2U2XFR9</accession>
<dbReference type="GO" id="GO:0022900">
    <property type="term" value="P:electron transport chain"/>
    <property type="evidence" value="ECO:0007669"/>
    <property type="project" value="InterPro"/>
</dbReference>
<reference evidence="1 2" key="2">
    <citation type="submission" date="2018-05" db="EMBL/GenBank/DDBJ databases">
        <authorList>
            <person name="Lanie J.A."/>
            <person name="Ng W.-L."/>
            <person name="Kazmierczak K.M."/>
            <person name="Andrzejewski T.M."/>
            <person name="Davidsen T.M."/>
            <person name="Wayne K.J."/>
            <person name="Tettelin H."/>
            <person name="Glass J.I."/>
            <person name="Rusch D."/>
            <person name="Podicherti R."/>
            <person name="Tsui H.-C.T."/>
            <person name="Winkler M.E."/>
        </authorList>
    </citation>
    <scope>NUCLEOTIDE SEQUENCE [LARGE SCALE GENOMIC DNA]</scope>
    <source>
        <strain evidence="1 2">C305</strain>
    </source>
</reference>
<reference evidence="1 2" key="1">
    <citation type="submission" date="2018-05" db="EMBL/GenBank/DDBJ databases">
        <title>Brumimicrobium oceani sp. nov., isolated from coastal sediment.</title>
        <authorList>
            <person name="Kou Y."/>
        </authorList>
    </citation>
    <scope>NUCLEOTIDE SEQUENCE [LARGE SCALE GENOMIC DNA]</scope>
    <source>
        <strain evidence="1 2">C305</strain>
    </source>
</reference>
<dbReference type="InterPro" id="IPR010980">
    <property type="entry name" value="Cyt_c/b562"/>
</dbReference>
<comment type="caution">
    <text evidence="1">The sequence shown here is derived from an EMBL/GenBank/DDBJ whole genome shotgun (WGS) entry which is preliminary data.</text>
</comment>
<evidence type="ECO:0000313" key="2">
    <source>
        <dbReference type="Proteomes" id="UP000245370"/>
    </source>
</evidence>
<name>A0A2U2XFR9_9FLAO</name>
<dbReference type="GO" id="GO:0020037">
    <property type="term" value="F:heme binding"/>
    <property type="evidence" value="ECO:0007669"/>
    <property type="project" value="InterPro"/>
</dbReference>
<organism evidence="1 2">
    <name type="scientific">Brumimicrobium oceani</name>
    <dbReference type="NCBI Taxonomy" id="2100725"/>
    <lineage>
        <taxon>Bacteria</taxon>
        <taxon>Pseudomonadati</taxon>
        <taxon>Bacteroidota</taxon>
        <taxon>Flavobacteriia</taxon>
        <taxon>Flavobacteriales</taxon>
        <taxon>Crocinitomicaceae</taxon>
        <taxon>Brumimicrobium</taxon>
    </lineage>
</organism>
<dbReference type="GO" id="GO:0005506">
    <property type="term" value="F:iron ion binding"/>
    <property type="evidence" value="ECO:0007669"/>
    <property type="project" value="InterPro"/>
</dbReference>
<proteinExistence type="predicted"/>
<dbReference type="SUPFAM" id="SSF47175">
    <property type="entry name" value="Cytochromes"/>
    <property type="match status" value="1"/>
</dbReference>
<dbReference type="GO" id="GO:0009055">
    <property type="term" value="F:electron transfer activity"/>
    <property type="evidence" value="ECO:0007669"/>
    <property type="project" value="InterPro"/>
</dbReference>
<gene>
    <name evidence="1" type="ORF">DIT68_05290</name>
</gene>
<sequence>MKKLLPIFLTVSVLLNLGLVYFFFIKGDTVQAEDNRTAIAVSPDNRDFVLAEMRLFLESVQQINQGIIEEDAGKVAEAGVQSGGSAVDHAPPGLVKSLPMAFKTLGFSTHQIFDDIAESAQSDFKPKKSREQLDLLLKNCVACHRNYKLETKLK</sequence>
<evidence type="ECO:0008006" key="3">
    <source>
        <dbReference type="Google" id="ProtNLM"/>
    </source>
</evidence>
<dbReference type="Proteomes" id="UP000245370">
    <property type="component" value="Unassembled WGS sequence"/>
</dbReference>
<evidence type="ECO:0000313" key="1">
    <source>
        <dbReference type="EMBL" id="PWH86648.1"/>
    </source>
</evidence>
<dbReference type="AlphaFoldDB" id="A0A2U2XFR9"/>
<dbReference type="OrthoDB" id="1150802at2"/>
<dbReference type="RefSeq" id="WP_109358761.1">
    <property type="nucleotide sequence ID" value="NZ_QFRJ01000002.1"/>
</dbReference>
<protein>
    <recommendedName>
        <fullName evidence="3">Cytochrome C</fullName>
    </recommendedName>
</protein>
<keyword evidence="2" id="KW-1185">Reference proteome</keyword>
<dbReference type="EMBL" id="QFRJ01000002">
    <property type="protein sequence ID" value="PWH86648.1"/>
    <property type="molecule type" value="Genomic_DNA"/>
</dbReference>